<keyword evidence="2" id="KW-1185">Reference proteome</keyword>
<dbReference type="Proteomes" id="UP000778578">
    <property type="component" value="Unassembled WGS sequence"/>
</dbReference>
<protein>
    <submittedName>
        <fullName evidence="1">Gas vesicle protein GvpG</fullName>
    </submittedName>
</protein>
<reference evidence="1 2" key="1">
    <citation type="submission" date="2021-08" db="EMBL/GenBank/DDBJ databases">
        <title>WGS of actinomycetes from Thailand.</title>
        <authorList>
            <person name="Thawai C."/>
        </authorList>
    </citation>
    <scope>NUCLEOTIDE SEQUENCE [LARGE SCALE GENOMIC DNA]</scope>
    <source>
        <strain evidence="1 2">PLK6-54</strain>
    </source>
</reference>
<accession>A0ABS7QGB8</accession>
<evidence type="ECO:0000313" key="1">
    <source>
        <dbReference type="EMBL" id="MBY8881490.1"/>
    </source>
</evidence>
<dbReference type="Pfam" id="PF05120">
    <property type="entry name" value="GvpG"/>
    <property type="match status" value="1"/>
</dbReference>
<sequence>MGLIGSLLLLPMAPARATGWVLRQVTAEAERQFYDPAVIQSELAALERRLQSGEISEAEFDRLEDELLDRLDEIRRRQTEETTPT</sequence>
<dbReference type="RefSeq" id="WP_222967430.1">
    <property type="nucleotide sequence ID" value="NZ_JAINZZ010000049.1"/>
</dbReference>
<dbReference type="EMBL" id="JAINZZ010000049">
    <property type="protein sequence ID" value="MBY8881490.1"/>
    <property type="molecule type" value="Genomic_DNA"/>
</dbReference>
<name>A0ABS7QGB8_9ACTN</name>
<gene>
    <name evidence="1" type="ORF">K7862_28185</name>
</gene>
<evidence type="ECO:0000313" key="2">
    <source>
        <dbReference type="Proteomes" id="UP000778578"/>
    </source>
</evidence>
<proteinExistence type="predicted"/>
<comment type="caution">
    <text evidence="1">The sequence shown here is derived from an EMBL/GenBank/DDBJ whole genome shotgun (WGS) entry which is preliminary data.</text>
</comment>
<organism evidence="1 2">
    <name type="scientific">Actinacidiphila acidipaludis</name>
    <dbReference type="NCBI Taxonomy" id="2873382"/>
    <lineage>
        <taxon>Bacteria</taxon>
        <taxon>Bacillati</taxon>
        <taxon>Actinomycetota</taxon>
        <taxon>Actinomycetes</taxon>
        <taxon>Kitasatosporales</taxon>
        <taxon>Streptomycetaceae</taxon>
        <taxon>Actinacidiphila</taxon>
    </lineage>
</organism>
<dbReference type="InterPro" id="IPR007804">
    <property type="entry name" value="GvpG"/>
</dbReference>